<reference evidence="2 3" key="2">
    <citation type="submission" date="2020-07" db="EMBL/GenBank/DDBJ databases">
        <title>Genome assembly of wild tea tree DASZ reveals pedigree and selection history of tea varieties.</title>
        <authorList>
            <person name="Zhang W."/>
        </authorList>
    </citation>
    <scope>NUCLEOTIDE SEQUENCE [LARGE SCALE GENOMIC DNA]</scope>
    <source>
        <strain evidence="3">cv. G240</strain>
        <tissue evidence="2">Leaf</tissue>
    </source>
</reference>
<evidence type="ECO:0000256" key="1">
    <source>
        <dbReference type="SAM" id="MobiDB-lite"/>
    </source>
</evidence>
<organism evidence="2 3">
    <name type="scientific">Camellia sinensis</name>
    <name type="common">Tea plant</name>
    <name type="synonym">Thea sinensis</name>
    <dbReference type="NCBI Taxonomy" id="4442"/>
    <lineage>
        <taxon>Eukaryota</taxon>
        <taxon>Viridiplantae</taxon>
        <taxon>Streptophyta</taxon>
        <taxon>Embryophyta</taxon>
        <taxon>Tracheophyta</taxon>
        <taxon>Spermatophyta</taxon>
        <taxon>Magnoliopsida</taxon>
        <taxon>eudicotyledons</taxon>
        <taxon>Gunneridae</taxon>
        <taxon>Pentapetalae</taxon>
        <taxon>asterids</taxon>
        <taxon>Ericales</taxon>
        <taxon>Theaceae</taxon>
        <taxon>Camellia</taxon>
    </lineage>
</organism>
<feature type="compositionally biased region" description="Polar residues" evidence="1">
    <location>
        <begin position="14"/>
        <end position="26"/>
    </location>
</feature>
<keyword evidence="3" id="KW-1185">Reference proteome</keyword>
<dbReference type="Proteomes" id="UP000593564">
    <property type="component" value="Unassembled WGS sequence"/>
</dbReference>
<feature type="region of interest" description="Disordered" evidence="1">
    <location>
        <begin position="1"/>
        <end position="37"/>
    </location>
</feature>
<gene>
    <name evidence="2" type="ORF">HYC85_015238</name>
</gene>
<protein>
    <submittedName>
        <fullName evidence="2">Uncharacterized protein</fullName>
    </submittedName>
</protein>
<comment type="caution">
    <text evidence="2">The sequence shown here is derived from an EMBL/GenBank/DDBJ whole genome shotgun (WGS) entry which is preliminary data.</text>
</comment>
<proteinExistence type="predicted"/>
<reference evidence="3" key="1">
    <citation type="journal article" date="2020" name="Nat. Commun.">
        <title>Genome assembly of wild tea tree DASZ reveals pedigree and selection history of tea varieties.</title>
        <authorList>
            <person name="Zhang W."/>
            <person name="Zhang Y."/>
            <person name="Qiu H."/>
            <person name="Guo Y."/>
            <person name="Wan H."/>
            <person name="Zhang X."/>
            <person name="Scossa F."/>
            <person name="Alseekh S."/>
            <person name="Zhang Q."/>
            <person name="Wang P."/>
            <person name="Xu L."/>
            <person name="Schmidt M.H."/>
            <person name="Jia X."/>
            <person name="Li D."/>
            <person name="Zhu A."/>
            <person name="Guo F."/>
            <person name="Chen W."/>
            <person name="Ni D."/>
            <person name="Usadel B."/>
            <person name="Fernie A.R."/>
            <person name="Wen W."/>
        </authorList>
    </citation>
    <scope>NUCLEOTIDE SEQUENCE [LARGE SCALE GENOMIC DNA]</scope>
    <source>
        <strain evidence="3">cv. G240</strain>
    </source>
</reference>
<evidence type="ECO:0000313" key="3">
    <source>
        <dbReference type="Proteomes" id="UP000593564"/>
    </source>
</evidence>
<dbReference type="AlphaFoldDB" id="A0A7J7GWI8"/>
<accession>A0A7J7GWI8</accession>
<dbReference type="EMBL" id="JACBKZ010000007">
    <property type="protein sequence ID" value="KAF5945010.1"/>
    <property type="molecule type" value="Genomic_DNA"/>
</dbReference>
<name>A0A7J7GWI8_CAMSI</name>
<sequence>MEKYAPAPKLPLERTNNNEGPAQASKSPLEREGQNPGNYSWFLSPTNLFQTCPTQPKTRIQGFKDPPVGKGALKDCNWTKILQDQRSNHMGIGSFQYALLIVTQQEQCVSVAKVLNTQTVLLLRHVGLNLPSEPEGPKLTDWTKPSLDNIFTTNSSIPGWCNVNPIEAYPSKVRFKEKCDCKYVFVEAIL</sequence>
<evidence type="ECO:0000313" key="2">
    <source>
        <dbReference type="EMBL" id="KAF5945010.1"/>
    </source>
</evidence>